<feature type="compositionally biased region" description="Low complexity" evidence="1">
    <location>
        <begin position="575"/>
        <end position="590"/>
    </location>
</feature>
<feature type="compositionally biased region" description="Polar residues" evidence="1">
    <location>
        <begin position="224"/>
        <end position="233"/>
    </location>
</feature>
<feature type="region of interest" description="Disordered" evidence="1">
    <location>
        <begin position="256"/>
        <end position="341"/>
    </location>
</feature>
<feature type="compositionally biased region" description="Polar residues" evidence="1">
    <location>
        <begin position="537"/>
        <end position="549"/>
    </location>
</feature>
<dbReference type="EMBL" id="HBJA01090173">
    <property type="protein sequence ID" value="CAE0820224.1"/>
    <property type="molecule type" value="Transcribed_RNA"/>
</dbReference>
<feature type="compositionally biased region" description="Basic and acidic residues" evidence="1">
    <location>
        <begin position="109"/>
        <end position="125"/>
    </location>
</feature>
<feature type="region of interest" description="Disordered" evidence="1">
    <location>
        <begin position="438"/>
        <end position="462"/>
    </location>
</feature>
<evidence type="ECO:0000313" key="2">
    <source>
        <dbReference type="EMBL" id="CAE0820224.1"/>
    </source>
</evidence>
<dbReference type="AlphaFoldDB" id="A0A7S4LCF7"/>
<feature type="region of interest" description="Disordered" evidence="1">
    <location>
        <begin position="98"/>
        <end position="239"/>
    </location>
</feature>
<organism evidence="2">
    <name type="scientific">Eutreptiella gymnastica</name>
    <dbReference type="NCBI Taxonomy" id="73025"/>
    <lineage>
        <taxon>Eukaryota</taxon>
        <taxon>Discoba</taxon>
        <taxon>Euglenozoa</taxon>
        <taxon>Euglenida</taxon>
        <taxon>Spirocuta</taxon>
        <taxon>Euglenophyceae</taxon>
        <taxon>Eutreptiales</taxon>
        <taxon>Eutreptiaceae</taxon>
        <taxon>Eutreptiella</taxon>
    </lineage>
</organism>
<name>A0A7S4LCF7_9EUGL</name>
<accession>A0A7S4LCF7</accession>
<sequence length="708" mass="76550">MSIELDPVDLVEARQRQKQLGDKTDVSPPLDYDSGGVGLHPQDGYAADVSASLHQQGGLAADVSPPATDGALVATTPSVIEQSRQHVTVQPDIPLATDAFECAADSTAQDDRSSSSDFEGPERPPDLLSPGSYPALLTLSSDFEGPVGPSAFPSPILDEGAAPQPSGRPSKGKFVKTEARSVSTPMKGLKGSSLNSHLAPSKKHCTVRATTKRVISERTRKSLQKASAAQSHTGGAFANPRVKVPLVVSAVELGHGSDALQPDGFNRQPSVLQGRRKNSAYEKVTWRSPDRQPAADVAPERQSFSQPPTPGKSTHFKPVSGHPATQEASCNHDSKVSPPALTSASLMPGCNPAEAHSGMTATCFDVESGQWKVIPLSLGVAQGAAQESTKPDEQVAPNEFFAPLWGPWTSDKLLDHATDTAENSFARYQASHINVSSKDNHLMSAEEESNHSSEKSFRTDPPGSPLCNVSYLQSDATGVDAVVDIEDIPANMMASTDEVPQTAASTTDRACPSPLHVRRNFHWQSPRVSIGQKQMRHQSITGHSIPSVKTRTESDLGSPQAAAWRVSPVHRATPTRRQSCRTTSRSRGGRALLRPQSVPHSVRTSAVQSEAPRLSAQCLLSFMKQFHEYDKDYREHLLEQQSLYDQQACRYELVHSNQPMGHMGGECSELKEQWERMYANHLMLHVQSLKELKEALITSWIQEAGLAV</sequence>
<reference evidence="2" key="1">
    <citation type="submission" date="2021-01" db="EMBL/GenBank/DDBJ databases">
        <authorList>
            <person name="Corre E."/>
            <person name="Pelletier E."/>
            <person name="Niang G."/>
            <person name="Scheremetjew M."/>
            <person name="Finn R."/>
            <person name="Kale V."/>
            <person name="Holt S."/>
            <person name="Cochrane G."/>
            <person name="Meng A."/>
            <person name="Brown T."/>
            <person name="Cohen L."/>
        </authorList>
    </citation>
    <scope>NUCLEOTIDE SEQUENCE</scope>
    <source>
        <strain evidence="2">CCMP1594</strain>
    </source>
</reference>
<proteinExistence type="predicted"/>
<evidence type="ECO:0000256" key="1">
    <source>
        <dbReference type="SAM" id="MobiDB-lite"/>
    </source>
</evidence>
<feature type="region of interest" description="Disordered" evidence="1">
    <location>
        <begin position="1"/>
        <end position="43"/>
    </location>
</feature>
<feature type="compositionally biased region" description="Basic and acidic residues" evidence="1">
    <location>
        <begin position="448"/>
        <end position="458"/>
    </location>
</feature>
<feature type="compositionally biased region" description="Basic and acidic residues" evidence="1">
    <location>
        <begin position="11"/>
        <end position="25"/>
    </location>
</feature>
<feature type="region of interest" description="Disordered" evidence="1">
    <location>
        <begin position="531"/>
        <end position="604"/>
    </location>
</feature>
<protein>
    <submittedName>
        <fullName evidence="2">Uncharacterized protein</fullName>
    </submittedName>
</protein>
<gene>
    <name evidence="2" type="ORF">EGYM00163_LOCUS31394</name>
</gene>